<accession>A0AA86QQF7</accession>
<dbReference type="SMART" id="SM01411">
    <property type="entry name" value="Ephrin_rec_like"/>
    <property type="match status" value="14"/>
</dbReference>
<name>A0AA86QQF7_9EUKA</name>
<evidence type="ECO:0000313" key="3">
    <source>
        <dbReference type="EMBL" id="CAL6111155.1"/>
    </source>
</evidence>
<keyword evidence="4" id="KW-1185">Reference proteome</keyword>
<organism evidence="2">
    <name type="scientific">Hexamita inflata</name>
    <dbReference type="NCBI Taxonomy" id="28002"/>
    <lineage>
        <taxon>Eukaryota</taxon>
        <taxon>Metamonada</taxon>
        <taxon>Diplomonadida</taxon>
        <taxon>Hexamitidae</taxon>
        <taxon>Hexamitinae</taxon>
        <taxon>Hexamita</taxon>
    </lineage>
</organism>
<keyword evidence="1" id="KW-0472">Membrane</keyword>
<evidence type="ECO:0000313" key="4">
    <source>
        <dbReference type="Proteomes" id="UP001642409"/>
    </source>
</evidence>
<reference evidence="3 4" key="2">
    <citation type="submission" date="2024-07" db="EMBL/GenBank/DDBJ databases">
        <authorList>
            <person name="Akdeniz Z."/>
        </authorList>
    </citation>
    <scope>NUCLEOTIDE SEQUENCE [LARGE SCALE GENOMIC DNA]</scope>
</reference>
<feature type="transmembrane region" description="Helical" evidence="1">
    <location>
        <begin position="1098"/>
        <end position="1118"/>
    </location>
</feature>
<evidence type="ECO:0000313" key="2">
    <source>
        <dbReference type="EMBL" id="CAI9956075.1"/>
    </source>
</evidence>
<sequence length="1182" mass="126096">MCLDSDSYLSSNTSGVLTCFKCPSGATPDNTNKTCTCPANKFYSSGNNTCTSCLSNSHLDNNECVCDFDSYLSSNTSGVLTCFKCPSGATPDNTNKTCTCPANKFYSSGNNTCTSCLSNSHLDNNECVCDSDSYLSSNASGVLSCFKCPSGATPDNTNKTCTCPANKFYSSGNNTCTSCLSNSTLVNNECVCDSDSYLSSNTSGVLTCFKCPSGATPDNTNKTCTCPANQFYSSGNNTCTSCLSNSTLVNNECVCDSDSYLSSNTSGVLTCFKCPSGATPDNTNKTCTCPANQFYSSGNNTCTSCLSNSHLDNNECVCDSDSYLSSNASGVLSCFKCPSGATPDNTNKTCTCPANQFYSSGNNTCTSCLSNSHLDNNECVCDSDSYLSSNASGVLSCFKCPSGATPDNIIKTCTCPANQFYSSGNNTCTSCLSNSHLDNNECVCDSDSFLSSNASGVLTCFKCPSGATPDNIIKTCTCPANQFYSSGNNTCTSCLSNSHLDNNECVCDSDSYLSSNASGVLSCFKCPSGATPDNINKTCTCPANKFYSSGNNTCTSCLSNSHLDNNECVCDSDSYLSSNASGVLSCFKCPSGATPDNIIKTCACPANQFYSFGNNTCTSCLSNSHLDNNECVCDSDSYLSSNASGVLSCFKCPSGATPDNINKTCTCPANQFYSSGNNTCTSCLSNSHLDNNECVCDSDSYLSSNASGVLSCFKCPSGATPDNTNKTCACPANQFYSSGNNTCTSCLSNSHLDNNECVCDSDSYLSSNASGVLTCFKCPSGATPDNTNKTCTCPANKFYSSGNNTCEQCPLNSQPNIGQTGCEPILGAVMINDTYQLCPQSSIPNSNKNSCMCQVENYYFDNISITCNLCSPGQFVSALGNQCTSCQSGYVLNDASTCILIQQCIGYISLDQTSCVQNCSYNGALYYIDNTKKSCVFKCGVNDIKKNISNILFCVNCQHEIQNSVASTDNERCECQNQTMLNLFGKICVSKCSMNEFFNSSINQCVCTAFSQMINNTCTCNSSSISFKNSCYPCNVNQTPNADQSRCICKVAQSFIGNCVLECGPYERIENRRCFCSNLQPQGGCGPNKSLRSNQTPLIVICVFVFFAVLSVIFLLVIKRKMKNKTCQQKRETVFNQIDHSIINESAETDDEKYIDENTNISDSEIDEKVMEHIKKRIVVEV</sequence>
<dbReference type="EMBL" id="CATOUU010000870">
    <property type="protein sequence ID" value="CAI9956075.1"/>
    <property type="molecule type" value="Genomic_DNA"/>
</dbReference>
<dbReference type="InterPro" id="IPR009030">
    <property type="entry name" value="Growth_fac_rcpt_cys_sf"/>
</dbReference>
<protein>
    <submittedName>
        <fullName evidence="2">Uncharacterized protein</fullName>
    </submittedName>
</protein>
<dbReference type="SUPFAM" id="SSF57184">
    <property type="entry name" value="Growth factor receptor domain"/>
    <property type="match status" value="7"/>
</dbReference>
<gene>
    <name evidence="2" type="ORF">HINF_LOCUS43720</name>
    <name evidence="3" type="ORF">HINF_LOCUS76261</name>
</gene>
<dbReference type="EMBL" id="CAXDID020000702">
    <property type="protein sequence ID" value="CAL6111155.1"/>
    <property type="molecule type" value="Genomic_DNA"/>
</dbReference>
<reference evidence="2" key="1">
    <citation type="submission" date="2023-06" db="EMBL/GenBank/DDBJ databases">
        <authorList>
            <person name="Kurt Z."/>
        </authorList>
    </citation>
    <scope>NUCLEOTIDE SEQUENCE</scope>
</reference>
<evidence type="ECO:0000256" key="1">
    <source>
        <dbReference type="SAM" id="Phobius"/>
    </source>
</evidence>
<comment type="caution">
    <text evidence="2">The sequence shown here is derived from an EMBL/GenBank/DDBJ whole genome shotgun (WGS) entry which is preliminary data.</text>
</comment>
<keyword evidence="1" id="KW-0812">Transmembrane</keyword>
<dbReference type="AlphaFoldDB" id="A0AA86QQF7"/>
<dbReference type="Proteomes" id="UP001642409">
    <property type="component" value="Unassembled WGS sequence"/>
</dbReference>
<keyword evidence="1" id="KW-1133">Transmembrane helix</keyword>
<proteinExistence type="predicted"/>